<dbReference type="RefSeq" id="WP_224414912.1">
    <property type="nucleotide sequence ID" value="NZ_JAGXFC010000001.1"/>
</dbReference>
<dbReference type="Gene3D" id="1.20.120.10">
    <property type="entry name" value="Cytochrome c/b562"/>
    <property type="match status" value="1"/>
</dbReference>
<keyword evidence="4" id="KW-0249">Electron transport</keyword>
<protein>
    <submittedName>
        <fullName evidence="7">Cytochrome c</fullName>
    </submittedName>
</protein>
<dbReference type="InterPro" id="IPR012127">
    <property type="entry name" value="Cyt_c_prime"/>
</dbReference>
<keyword evidence="6" id="KW-0732">Signal</keyword>
<dbReference type="Pfam" id="PF01322">
    <property type="entry name" value="Cytochrom_C_2"/>
    <property type="match status" value="1"/>
</dbReference>
<dbReference type="Proteomes" id="UP001319883">
    <property type="component" value="Unassembled WGS sequence"/>
</dbReference>
<evidence type="ECO:0000313" key="8">
    <source>
        <dbReference type="Proteomes" id="UP001319883"/>
    </source>
</evidence>
<dbReference type="EMBL" id="JAGXFD010000001">
    <property type="protein sequence ID" value="MBZ9568474.1"/>
    <property type="molecule type" value="Genomic_DNA"/>
</dbReference>
<keyword evidence="5" id="KW-0408">Iron</keyword>
<keyword evidence="1" id="KW-0813">Transport</keyword>
<keyword evidence="2" id="KW-0349">Heme</keyword>
<reference evidence="7 8" key="1">
    <citation type="submission" date="2021-05" db="EMBL/GenBank/DDBJ databases">
        <title>Petroleum and Energy Research Collection (APPE): ex situ preservation of microbial diversity associated with the oil industry and exploitation of its biotechnological potential.</title>
        <authorList>
            <person name="Paixao C.T.M."/>
            <person name="Gomes M.B."/>
            <person name="Oliveira V.M."/>
        </authorList>
    </citation>
    <scope>NUCLEOTIDE SEQUENCE [LARGE SCALE GENOMIC DNA]</scope>
    <source>
        <strain evidence="7 8">LIT2</strain>
    </source>
</reference>
<feature type="chain" id="PRO_5045168537" evidence="6">
    <location>
        <begin position="23"/>
        <end position="148"/>
    </location>
</feature>
<keyword evidence="3" id="KW-0479">Metal-binding</keyword>
<dbReference type="InterPro" id="IPR002321">
    <property type="entry name" value="Cyt_c_II"/>
</dbReference>
<evidence type="ECO:0000256" key="5">
    <source>
        <dbReference type="ARBA" id="ARBA00023004"/>
    </source>
</evidence>
<accession>A0ABS7X0Q8</accession>
<evidence type="ECO:0000313" key="7">
    <source>
        <dbReference type="EMBL" id="MBZ9568474.1"/>
    </source>
</evidence>
<feature type="signal peptide" evidence="6">
    <location>
        <begin position="1"/>
        <end position="22"/>
    </location>
</feature>
<sequence length="148" mass="15857">MKGLRILWPVLGLVGLPATAGADPIDDAIIYRQSAMEVMAWQLQPMADMARGETPYDAETFAERARHLEALAPLPWEGFIEGSYSRGGTAASATIAAQPEDFRGKAEAFEQAVRALTQAAGDGSFDAARAALVDVARSCKACHDAYRE</sequence>
<gene>
    <name evidence="7" type="ORF">KGQ91_12415</name>
</gene>
<evidence type="ECO:0000256" key="4">
    <source>
        <dbReference type="ARBA" id="ARBA00022982"/>
    </source>
</evidence>
<proteinExistence type="predicted"/>
<keyword evidence="8" id="KW-1185">Reference proteome</keyword>
<dbReference type="PROSITE" id="PS51009">
    <property type="entry name" value="CYTCII"/>
    <property type="match status" value="1"/>
</dbReference>
<dbReference type="InterPro" id="IPR010980">
    <property type="entry name" value="Cyt_c/b562"/>
</dbReference>
<evidence type="ECO:0000256" key="3">
    <source>
        <dbReference type="ARBA" id="ARBA00022723"/>
    </source>
</evidence>
<evidence type="ECO:0000256" key="6">
    <source>
        <dbReference type="SAM" id="SignalP"/>
    </source>
</evidence>
<name>A0ABS7X0Q8_9GAMM</name>
<evidence type="ECO:0000256" key="1">
    <source>
        <dbReference type="ARBA" id="ARBA00022448"/>
    </source>
</evidence>
<dbReference type="SUPFAM" id="SSF47175">
    <property type="entry name" value="Cytochromes"/>
    <property type="match status" value="1"/>
</dbReference>
<comment type="caution">
    <text evidence="7">The sequence shown here is derived from an EMBL/GenBank/DDBJ whole genome shotgun (WGS) entry which is preliminary data.</text>
</comment>
<organism evidence="7 8">
    <name type="scientific">Modicisalibacter tunisiensis</name>
    <dbReference type="NCBI Taxonomy" id="390637"/>
    <lineage>
        <taxon>Bacteria</taxon>
        <taxon>Pseudomonadati</taxon>
        <taxon>Pseudomonadota</taxon>
        <taxon>Gammaproteobacteria</taxon>
        <taxon>Oceanospirillales</taxon>
        <taxon>Halomonadaceae</taxon>
        <taxon>Modicisalibacter</taxon>
    </lineage>
</organism>
<evidence type="ECO:0000256" key="2">
    <source>
        <dbReference type="ARBA" id="ARBA00022617"/>
    </source>
</evidence>
<dbReference type="PIRSF" id="PIRSF000027">
    <property type="entry name" value="Cytc_c_prime"/>
    <property type="match status" value="1"/>
</dbReference>